<comment type="caution">
    <text evidence="8">The sequence shown here is derived from an EMBL/GenBank/DDBJ whole genome shotgun (WGS) entry which is preliminary data.</text>
</comment>
<reference evidence="8 9" key="1">
    <citation type="submission" date="2024-07" db="EMBL/GenBank/DDBJ databases">
        <title>Section-level genome sequencing and comparative genomics of Aspergillus sections Usti and Cavernicolus.</title>
        <authorList>
            <consortium name="Lawrence Berkeley National Laboratory"/>
            <person name="Nybo J.L."/>
            <person name="Vesth T.C."/>
            <person name="Theobald S."/>
            <person name="Frisvad J.C."/>
            <person name="Larsen T.O."/>
            <person name="Kjaerboelling I."/>
            <person name="Rothschild-Mancinelli K."/>
            <person name="Lyhne E.K."/>
            <person name="Kogle M.E."/>
            <person name="Barry K."/>
            <person name="Clum A."/>
            <person name="Na H."/>
            <person name="Ledsgaard L."/>
            <person name="Lin J."/>
            <person name="Lipzen A."/>
            <person name="Kuo A."/>
            <person name="Riley R."/>
            <person name="Mondo S."/>
            <person name="LaButti K."/>
            <person name="Haridas S."/>
            <person name="Pangalinan J."/>
            <person name="Salamov A.A."/>
            <person name="Simmons B.A."/>
            <person name="Magnuson J.K."/>
            <person name="Chen J."/>
            <person name="Drula E."/>
            <person name="Henrissat B."/>
            <person name="Wiebenga A."/>
            <person name="Lubbers R.J."/>
            <person name="Gomes A.C."/>
            <person name="Makela M.R."/>
            <person name="Stajich J."/>
            <person name="Grigoriev I.V."/>
            <person name="Mortensen U.H."/>
            <person name="De vries R.P."/>
            <person name="Baker S.E."/>
            <person name="Andersen M.R."/>
        </authorList>
    </citation>
    <scope>NUCLEOTIDE SEQUENCE [LARGE SCALE GENOMIC DNA]</scope>
    <source>
        <strain evidence="8 9">CBS 600.67</strain>
    </source>
</reference>
<dbReference type="SUPFAM" id="SSF53720">
    <property type="entry name" value="ALDH-like"/>
    <property type="match status" value="1"/>
</dbReference>
<keyword evidence="2 6" id="KW-0560">Oxidoreductase</keyword>
<dbReference type="PANTHER" id="PTHR11699">
    <property type="entry name" value="ALDEHYDE DEHYDROGENASE-RELATED"/>
    <property type="match status" value="1"/>
</dbReference>
<organism evidence="8 9">
    <name type="scientific">Aspergillus cavernicola</name>
    <dbReference type="NCBI Taxonomy" id="176166"/>
    <lineage>
        <taxon>Eukaryota</taxon>
        <taxon>Fungi</taxon>
        <taxon>Dikarya</taxon>
        <taxon>Ascomycota</taxon>
        <taxon>Pezizomycotina</taxon>
        <taxon>Eurotiomycetes</taxon>
        <taxon>Eurotiomycetidae</taxon>
        <taxon>Eurotiales</taxon>
        <taxon>Aspergillaceae</taxon>
        <taxon>Aspergillus</taxon>
        <taxon>Aspergillus subgen. Nidulantes</taxon>
    </lineage>
</organism>
<evidence type="ECO:0000313" key="8">
    <source>
        <dbReference type="EMBL" id="KAL2827343.1"/>
    </source>
</evidence>
<evidence type="ECO:0000256" key="3">
    <source>
        <dbReference type="ARBA" id="ARBA00024226"/>
    </source>
</evidence>
<dbReference type="InterPro" id="IPR016163">
    <property type="entry name" value="Ald_DH_C"/>
</dbReference>
<feature type="active site" evidence="5">
    <location>
        <position position="245"/>
    </location>
</feature>
<comment type="catalytic activity">
    <reaction evidence="4">
        <text>an aldehyde + NAD(+) + H2O = a carboxylate + NADH + 2 H(+)</text>
        <dbReference type="Rhea" id="RHEA:16185"/>
        <dbReference type="ChEBI" id="CHEBI:15377"/>
        <dbReference type="ChEBI" id="CHEBI:15378"/>
        <dbReference type="ChEBI" id="CHEBI:17478"/>
        <dbReference type="ChEBI" id="CHEBI:29067"/>
        <dbReference type="ChEBI" id="CHEBI:57540"/>
        <dbReference type="ChEBI" id="CHEBI:57945"/>
        <dbReference type="EC" id="1.2.1.3"/>
    </reaction>
</comment>
<evidence type="ECO:0000256" key="2">
    <source>
        <dbReference type="ARBA" id="ARBA00023002"/>
    </source>
</evidence>
<evidence type="ECO:0000256" key="1">
    <source>
        <dbReference type="ARBA" id="ARBA00009986"/>
    </source>
</evidence>
<evidence type="ECO:0000256" key="4">
    <source>
        <dbReference type="ARBA" id="ARBA00049194"/>
    </source>
</evidence>
<dbReference type="CDD" id="cd07106">
    <property type="entry name" value="ALDH_AldA-AAD23400"/>
    <property type="match status" value="1"/>
</dbReference>
<dbReference type="Gene3D" id="3.40.309.10">
    <property type="entry name" value="Aldehyde Dehydrogenase, Chain A, domain 2"/>
    <property type="match status" value="1"/>
</dbReference>
<gene>
    <name evidence="8" type="ORF">BDW59DRAFT_179132</name>
</gene>
<dbReference type="EC" id="1.2.1.3" evidence="3"/>
<dbReference type="InterPro" id="IPR015590">
    <property type="entry name" value="Aldehyde_DH_dom"/>
</dbReference>
<evidence type="ECO:0000256" key="5">
    <source>
        <dbReference type="PROSITE-ProRule" id="PRU10007"/>
    </source>
</evidence>
<dbReference type="InterPro" id="IPR044086">
    <property type="entry name" value="LUC3-like"/>
</dbReference>
<dbReference type="InterPro" id="IPR016160">
    <property type="entry name" value="Ald_DH_CS_CYS"/>
</dbReference>
<proteinExistence type="inferred from homology"/>
<name>A0ABR4IHV2_9EURO</name>
<dbReference type="InterPro" id="IPR016162">
    <property type="entry name" value="Ald_DH_N"/>
</dbReference>
<sequence length="480" mass="52309">MDLPRLSFGNVIDGKLQPSAITVTATDPRTQEPLWPIPAASERDLNLAVTAAGTAFQKWSKVSIQERQKAVHGLVKVLEDNREMVGHIVSRETGKSHFMGDLEVEHSLGFLRFNASQDLPDEVVFEDDTVQISTTYVPLGVVGAICPWNFPLILATAKIAAALVTGNCIIVKPSPFTPYSIMKFAELATDILPPGVFQVLNGSNEIGASMTCHPNIQKISFTGSTKTGKIIMKSCAGTLKRITLELGGNDASIVLPDVDVDSVATEVAAGCFFNSGQMCVATKRVYVHERIYDPFLRKFLEAVRALPFTQDPGVPTVLGPVQNKLQYGIVQNIIQDCKQNNYKFALGGSDIQSGQFIAPCVVDNPPDDSLVVQEEQFGPIIPLLKWSSEDELLRRANNTKSGLGACVWAKDLREAKRIGSQIHAGSVWLNSFEKPHPYGYLAGHKESGVGGEWGKQGLLSYCDAQTFHAYKGSKIIKSRH</sequence>
<evidence type="ECO:0000313" key="9">
    <source>
        <dbReference type="Proteomes" id="UP001610335"/>
    </source>
</evidence>
<dbReference type="Proteomes" id="UP001610335">
    <property type="component" value="Unassembled WGS sequence"/>
</dbReference>
<evidence type="ECO:0000259" key="7">
    <source>
        <dbReference type="Pfam" id="PF00171"/>
    </source>
</evidence>
<dbReference type="InterPro" id="IPR029510">
    <property type="entry name" value="Ald_DH_CS_GLU"/>
</dbReference>
<dbReference type="InterPro" id="IPR016161">
    <property type="entry name" value="Ald_DH/histidinol_DH"/>
</dbReference>
<dbReference type="Gene3D" id="3.40.605.10">
    <property type="entry name" value="Aldehyde Dehydrogenase, Chain A, domain 1"/>
    <property type="match status" value="1"/>
</dbReference>
<dbReference type="PROSITE" id="PS00687">
    <property type="entry name" value="ALDEHYDE_DEHYDR_GLU"/>
    <property type="match status" value="1"/>
</dbReference>
<dbReference type="PROSITE" id="PS00070">
    <property type="entry name" value="ALDEHYDE_DEHYDR_CYS"/>
    <property type="match status" value="1"/>
</dbReference>
<dbReference type="EMBL" id="JBFXLS010000025">
    <property type="protein sequence ID" value="KAL2827343.1"/>
    <property type="molecule type" value="Genomic_DNA"/>
</dbReference>
<comment type="similarity">
    <text evidence="1 6">Belongs to the aldehyde dehydrogenase family.</text>
</comment>
<evidence type="ECO:0000256" key="6">
    <source>
        <dbReference type="RuleBase" id="RU003345"/>
    </source>
</evidence>
<protein>
    <recommendedName>
        <fullName evidence="3">aldehyde dehydrogenase (NAD(+))</fullName>
        <ecNumber evidence="3">1.2.1.3</ecNumber>
    </recommendedName>
</protein>
<keyword evidence="9" id="KW-1185">Reference proteome</keyword>
<feature type="domain" description="Aldehyde dehydrogenase" evidence="7">
    <location>
        <begin position="22"/>
        <end position="466"/>
    </location>
</feature>
<accession>A0ABR4IHV2</accession>
<dbReference type="Pfam" id="PF00171">
    <property type="entry name" value="Aldedh"/>
    <property type="match status" value="1"/>
</dbReference>